<gene>
    <name evidence="1" type="primary">cobA</name>
    <name evidence="1" type="ORF">CS063_08180</name>
</gene>
<keyword evidence="2" id="KW-1185">Reference proteome</keyword>
<evidence type="ECO:0000313" key="2">
    <source>
        <dbReference type="Proteomes" id="UP000224460"/>
    </source>
</evidence>
<accession>A0AC61DCE5</accession>
<dbReference type="EMBL" id="PEDL01000006">
    <property type="protein sequence ID" value="PHV70984.1"/>
    <property type="molecule type" value="Genomic_DNA"/>
</dbReference>
<sequence>MEGKVYLVGAGPGDYKLMTLRGLECIQKADVIVYDRLANEDYLKEAKAGCEIIYVGKAGSHHTLPQDEINALIVEKAKEGKWVTRLKGGDPYVFGRGGEEAEYLLEQGLSFETVPGITSAIGGLCYAGIPITHRDYASSFHVITGHLRDGAEEEIPFEALAKLRGTLVFLMGVSNLKTITEKLLAAGKKETTPVALVSWATRPRQCVVVGNLKDIYEKALEEEVKPPTLIVVGEVVHLREKLNFFEERPLFGKTIMVTRSREQSSHLVMKLQDQGASVLECPTITIQKNEEDTSPIWEELDSYTYLVFTSPNGVKYFFETLHQRGKDARSLSNMQIWAVGQGTADALKMQGIRADGIPPKAIAESLYESLKEHLKPEDRILLPQSQIARDYLSEALKKHAHVTEIKLYTTLKPEGLSESYQAALEKGEVDYITFTSSSTCQYFVELMGQENLDKLKDTKLISIGPITSKTIQSYGLKVYKEAAEHTLNALVDTIVQDSLLKSKDKE</sequence>
<protein>
    <submittedName>
        <fullName evidence="1">Uroporphyrinogen-III C-methyltransferase</fullName>
    </submittedName>
</protein>
<name>A0AC61DCE5_9FIRM</name>
<organism evidence="1 2">
    <name type="scientific">Sporanaerobium hydrogeniformans</name>
    <dbReference type="NCBI Taxonomy" id="3072179"/>
    <lineage>
        <taxon>Bacteria</taxon>
        <taxon>Bacillati</taxon>
        <taxon>Bacillota</taxon>
        <taxon>Clostridia</taxon>
        <taxon>Lachnospirales</taxon>
        <taxon>Lachnospiraceae</taxon>
        <taxon>Sporanaerobium</taxon>
    </lineage>
</organism>
<comment type="caution">
    <text evidence="1">The sequence shown here is derived from an EMBL/GenBank/DDBJ whole genome shotgun (WGS) entry which is preliminary data.</text>
</comment>
<dbReference type="Proteomes" id="UP000224460">
    <property type="component" value="Unassembled WGS sequence"/>
</dbReference>
<reference evidence="1" key="1">
    <citation type="submission" date="2017-10" db="EMBL/GenBank/DDBJ databases">
        <title>Genome sequence of cellulolytic Lachnospiraceae bacterium XHS1971 isolated from hotspring sediment.</title>
        <authorList>
            <person name="Vasudevan G."/>
            <person name="Joshi A.J."/>
            <person name="Hivarkar S."/>
            <person name="Lanjekar V.B."/>
            <person name="Dhakephalkar P.K."/>
            <person name="Dagar S."/>
        </authorList>
    </citation>
    <scope>NUCLEOTIDE SEQUENCE</scope>
    <source>
        <strain evidence="1">XHS1971</strain>
    </source>
</reference>
<proteinExistence type="predicted"/>
<evidence type="ECO:0000313" key="1">
    <source>
        <dbReference type="EMBL" id="PHV70984.1"/>
    </source>
</evidence>